<reference evidence="1" key="1">
    <citation type="journal article" date="2021" name="Microorganisms">
        <title>The Ever-Expanding Pseudomonas Genus: Description of 43 New Species and Partition of the Pseudomonas putida Group.</title>
        <authorList>
            <person name="Girard L."/>
            <person name="Lood C."/>
            <person name="Hofte M."/>
            <person name="Vandamme P."/>
            <person name="Rokni-Zadeh H."/>
            <person name="van Noort V."/>
            <person name="Lavigne R."/>
            <person name="De Mot R."/>
        </authorList>
    </citation>
    <scope>NUCLEOTIDE SEQUENCE</scope>
    <source>
        <strain evidence="1">COW39</strain>
    </source>
</reference>
<dbReference type="EMBL" id="CP077073">
    <property type="protein sequence ID" value="QXH33466.1"/>
    <property type="molecule type" value="Genomic_DNA"/>
</dbReference>
<dbReference type="Proteomes" id="UP001047646">
    <property type="component" value="Chromosome"/>
</dbReference>
<protein>
    <submittedName>
        <fullName evidence="1">Uncharacterized protein</fullName>
    </submittedName>
</protein>
<dbReference type="RefSeq" id="WP_217847844.1">
    <property type="nucleotide sequence ID" value="NZ_CP077073.1"/>
</dbReference>
<sequence length="51" mass="5307">MTAAGFVGAYDTPDQQAPALLANQATRWLAPAAPVFAGKAGSYADYDLQHP</sequence>
<organism evidence="1 2">
    <name type="scientific">Pseudomonas muyukensis</name>
    <dbReference type="NCBI Taxonomy" id="2842357"/>
    <lineage>
        <taxon>Bacteria</taxon>
        <taxon>Pseudomonadati</taxon>
        <taxon>Pseudomonadota</taxon>
        <taxon>Gammaproteobacteria</taxon>
        <taxon>Pseudomonadales</taxon>
        <taxon>Pseudomonadaceae</taxon>
        <taxon>Pseudomonas</taxon>
    </lineage>
</organism>
<evidence type="ECO:0000313" key="2">
    <source>
        <dbReference type="Proteomes" id="UP001047646"/>
    </source>
</evidence>
<accession>A0ABX8M706</accession>
<evidence type="ECO:0000313" key="1">
    <source>
        <dbReference type="EMBL" id="QXH33466.1"/>
    </source>
</evidence>
<proteinExistence type="predicted"/>
<gene>
    <name evidence="1" type="ORF">KSS95_14900</name>
</gene>
<name>A0ABX8M706_9PSED</name>
<keyword evidence="2" id="KW-1185">Reference proteome</keyword>